<organism evidence="4 5">
    <name type="scientific">Rugamonas fusca</name>
    <dbReference type="NCBI Taxonomy" id="2758568"/>
    <lineage>
        <taxon>Bacteria</taxon>
        <taxon>Pseudomonadati</taxon>
        <taxon>Pseudomonadota</taxon>
        <taxon>Betaproteobacteria</taxon>
        <taxon>Burkholderiales</taxon>
        <taxon>Oxalobacteraceae</taxon>
        <taxon>Telluria group</taxon>
        <taxon>Rugamonas</taxon>
    </lineage>
</organism>
<dbReference type="NCBIfam" id="TIGR02595">
    <property type="entry name" value="PEP_CTERM"/>
    <property type="match status" value="1"/>
</dbReference>
<evidence type="ECO:0000313" key="5">
    <source>
        <dbReference type="Proteomes" id="UP000566711"/>
    </source>
</evidence>
<keyword evidence="5" id="KW-1185">Reference proteome</keyword>
<keyword evidence="1" id="KW-1133">Transmembrane helix</keyword>
<sequence length="163" mass="16388">MKLKFIAASVLAFAAFGANAANQSFSIVPGVTFDFNGLALAGDGLLSGGADVITFGGLATGAYGAVLSYSGNYVDITSASLNGMTPNALIAGTKTSLGSFDIIGLSPFTLTLNGVAGASPLAAYSGHITVTAVPEPSGYLLMMLGLGLLGLTISRKMPKQKFE</sequence>
<dbReference type="InterPro" id="IPR013424">
    <property type="entry name" value="Ice-binding_C"/>
</dbReference>
<gene>
    <name evidence="4" type="ORF">H3H36_01975</name>
</gene>
<dbReference type="EMBL" id="JACEZS010000001">
    <property type="protein sequence ID" value="MBA5604129.1"/>
    <property type="molecule type" value="Genomic_DNA"/>
</dbReference>
<feature type="transmembrane region" description="Helical" evidence="1">
    <location>
        <begin position="137"/>
        <end position="154"/>
    </location>
</feature>
<evidence type="ECO:0000259" key="3">
    <source>
        <dbReference type="Pfam" id="PF07589"/>
    </source>
</evidence>
<evidence type="ECO:0000256" key="1">
    <source>
        <dbReference type="SAM" id="Phobius"/>
    </source>
</evidence>
<evidence type="ECO:0000313" key="4">
    <source>
        <dbReference type="EMBL" id="MBA5604129.1"/>
    </source>
</evidence>
<feature type="chain" id="PRO_5031405205" evidence="2">
    <location>
        <begin position="21"/>
        <end position="163"/>
    </location>
</feature>
<keyword evidence="1" id="KW-0472">Membrane</keyword>
<reference evidence="4 5" key="1">
    <citation type="submission" date="2020-07" db="EMBL/GenBank/DDBJ databases">
        <title>Novel species isolated from subtropical streams in China.</title>
        <authorList>
            <person name="Lu H."/>
        </authorList>
    </citation>
    <scope>NUCLEOTIDE SEQUENCE [LARGE SCALE GENOMIC DNA]</scope>
    <source>
        <strain evidence="4 5">FT3S</strain>
    </source>
</reference>
<keyword evidence="2" id="KW-0732">Signal</keyword>
<dbReference type="Proteomes" id="UP000566711">
    <property type="component" value="Unassembled WGS sequence"/>
</dbReference>
<protein>
    <submittedName>
        <fullName evidence="4">FxDxF family PEP-CTERM protein</fullName>
    </submittedName>
</protein>
<feature type="domain" description="Ice-binding protein C-terminal" evidence="3">
    <location>
        <begin position="132"/>
        <end position="156"/>
    </location>
</feature>
<name>A0A7W2I581_9BURK</name>
<dbReference type="RefSeq" id="WP_182213376.1">
    <property type="nucleotide sequence ID" value="NZ_JACEZS010000001.1"/>
</dbReference>
<dbReference type="AlphaFoldDB" id="A0A7W2I581"/>
<keyword evidence="1" id="KW-0812">Transmembrane</keyword>
<comment type="caution">
    <text evidence="4">The sequence shown here is derived from an EMBL/GenBank/DDBJ whole genome shotgun (WGS) entry which is preliminary data.</text>
</comment>
<proteinExistence type="predicted"/>
<accession>A0A7W2I581</accession>
<feature type="signal peptide" evidence="2">
    <location>
        <begin position="1"/>
        <end position="20"/>
    </location>
</feature>
<dbReference type="NCBIfam" id="NF038126">
    <property type="entry name" value="PEP_CTERM_FxDxF"/>
    <property type="match status" value="1"/>
</dbReference>
<evidence type="ECO:0000256" key="2">
    <source>
        <dbReference type="SAM" id="SignalP"/>
    </source>
</evidence>
<dbReference type="Pfam" id="PF07589">
    <property type="entry name" value="PEP-CTERM"/>
    <property type="match status" value="1"/>
</dbReference>